<dbReference type="Gene3D" id="3.20.20.190">
    <property type="entry name" value="Phosphatidylinositol (PI) phosphodiesterase"/>
    <property type="match status" value="1"/>
</dbReference>
<dbReference type="Gene3D" id="1.10.238.10">
    <property type="entry name" value="EF-hand"/>
    <property type="match status" value="1"/>
</dbReference>
<evidence type="ECO:0000313" key="6">
    <source>
        <dbReference type="Proteomes" id="UP001476798"/>
    </source>
</evidence>
<feature type="domain" description="Phosphatidylinositol-specific phospholipase C X" evidence="4">
    <location>
        <begin position="105"/>
        <end position="181"/>
    </location>
</feature>
<reference evidence="5 6" key="1">
    <citation type="submission" date="2021-06" db="EMBL/GenBank/DDBJ databases">
        <authorList>
            <person name="Palmer J.M."/>
        </authorList>
    </citation>
    <scope>NUCLEOTIDE SEQUENCE [LARGE SCALE GENOMIC DNA]</scope>
    <source>
        <strain evidence="5 6">GA_2019</strain>
        <tissue evidence="5">Muscle</tissue>
    </source>
</reference>
<dbReference type="PANTHER" id="PTHR10336">
    <property type="entry name" value="PHOSPHOINOSITIDE-SPECIFIC PHOSPHOLIPASE C FAMILY PROTEIN"/>
    <property type="match status" value="1"/>
</dbReference>
<evidence type="ECO:0000256" key="2">
    <source>
        <dbReference type="ARBA" id="ARBA00022837"/>
    </source>
</evidence>
<dbReference type="SUPFAM" id="SSF51695">
    <property type="entry name" value="PLC-like phosphodiesterases"/>
    <property type="match status" value="1"/>
</dbReference>
<dbReference type="SUPFAM" id="SSF47473">
    <property type="entry name" value="EF-hand"/>
    <property type="match status" value="1"/>
</dbReference>
<dbReference type="PROSITE" id="PS00018">
    <property type="entry name" value="EF_HAND_1"/>
    <property type="match status" value="1"/>
</dbReference>
<dbReference type="PANTHER" id="PTHR10336:SF153">
    <property type="entry name" value="PHOSPHOINOSITIDE PHOSPHOLIPASE C"/>
    <property type="match status" value="1"/>
</dbReference>
<dbReference type="EMBL" id="JAHRIO010045161">
    <property type="protein sequence ID" value="MEQ2173341.1"/>
    <property type="molecule type" value="Genomic_DNA"/>
</dbReference>
<comment type="caution">
    <text evidence="5">The sequence shown here is derived from an EMBL/GenBank/DDBJ whole genome shotgun (WGS) entry which is preliminary data.</text>
</comment>
<name>A0ABV0NPN0_9TELE</name>
<accession>A0ABV0NPN0</accession>
<evidence type="ECO:0000259" key="4">
    <source>
        <dbReference type="SMART" id="SM00148"/>
    </source>
</evidence>
<evidence type="ECO:0000256" key="3">
    <source>
        <dbReference type="SAM" id="SignalP"/>
    </source>
</evidence>
<dbReference type="PROSITE" id="PS50007">
    <property type="entry name" value="PIPLC_X_DOMAIN"/>
    <property type="match status" value="1"/>
</dbReference>
<sequence>MSRTVTAASLTMFCFTWIHAYLSRADQNHDDKMSYEEVQTLLQMINIDLSDQYARSLFQVDQLSPSGLLTVHSQRNQFMTPNGFTMYMLSKENCVFNPEHLRVYQDMKHPLSHYFISSSHNTYLTKDQLTGASSTETYIRDNEPSLAKLIVNFFSFVNILSCLHSKLQHEAKQSINEVVTF</sequence>
<feature type="signal peptide" evidence="3">
    <location>
        <begin position="1"/>
        <end position="20"/>
    </location>
</feature>
<keyword evidence="1" id="KW-0479">Metal-binding</keyword>
<keyword evidence="6" id="KW-1185">Reference proteome</keyword>
<dbReference type="Pfam" id="PF00388">
    <property type="entry name" value="PI-PLC-X"/>
    <property type="match status" value="1"/>
</dbReference>
<dbReference type="InterPro" id="IPR018247">
    <property type="entry name" value="EF_Hand_1_Ca_BS"/>
</dbReference>
<dbReference type="Pfam" id="PF14788">
    <property type="entry name" value="EF-hand_10"/>
    <property type="match status" value="1"/>
</dbReference>
<protein>
    <recommendedName>
        <fullName evidence="4">Phosphatidylinositol-specific phospholipase C X domain-containing protein</fullName>
    </recommendedName>
</protein>
<proteinExistence type="predicted"/>
<dbReference type="InterPro" id="IPR001192">
    <property type="entry name" value="PI-PLC_fam"/>
</dbReference>
<dbReference type="InterPro" id="IPR039504">
    <property type="entry name" value="PLC-delta3_EF-hand"/>
</dbReference>
<feature type="chain" id="PRO_5045649692" description="Phosphatidylinositol-specific phospholipase C X domain-containing protein" evidence="3">
    <location>
        <begin position="21"/>
        <end position="181"/>
    </location>
</feature>
<dbReference type="InterPro" id="IPR017946">
    <property type="entry name" value="PLC-like_Pdiesterase_TIM-brl"/>
</dbReference>
<dbReference type="Proteomes" id="UP001476798">
    <property type="component" value="Unassembled WGS sequence"/>
</dbReference>
<evidence type="ECO:0000313" key="5">
    <source>
        <dbReference type="EMBL" id="MEQ2173341.1"/>
    </source>
</evidence>
<evidence type="ECO:0000256" key="1">
    <source>
        <dbReference type="ARBA" id="ARBA00022723"/>
    </source>
</evidence>
<gene>
    <name evidence="5" type="ORF">GOODEAATRI_031163</name>
</gene>
<dbReference type="InterPro" id="IPR011992">
    <property type="entry name" value="EF-hand-dom_pair"/>
</dbReference>
<keyword evidence="2" id="KW-0106">Calcium</keyword>
<keyword evidence="3" id="KW-0732">Signal</keyword>
<organism evidence="5 6">
    <name type="scientific">Goodea atripinnis</name>
    <dbReference type="NCBI Taxonomy" id="208336"/>
    <lineage>
        <taxon>Eukaryota</taxon>
        <taxon>Metazoa</taxon>
        <taxon>Chordata</taxon>
        <taxon>Craniata</taxon>
        <taxon>Vertebrata</taxon>
        <taxon>Euteleostomi</taxon>
        <taxon>Actinopterygii</taxon>
        <taxon>Neopterygii</taxon>
        <taxon>Teleostei</taxon>
        <taxon>Neoteleostei</taxon>
        <taxon>Acanthomorphata</taxon>
        <taxon>Ovalentaria</taxon>
        <taxon>Atherinomorphae</taxon>
        <taxon>Cyprinodontiformes</taxon>
        <taxon>Goodeidae</taxon>
        <taxon>Goodea</taxon>
    </lineage>
</organism>
<dbReference type="SMART" id="SM00148">
    <property type="entry name" value="PLCXc"/>
    <property type="match status" value="1"/>
</dbReference>
<dbReference type="InterPro" id="IPR000909">
    <property type="entry name" value="PLipase_C_PInositol-sp_X_dom"/>
</dbReference>